<sequence>MNKNKQELESKDLESSTNTKEIKLDSNGDEIIWELKQNITILFLLGYLFYLSMIFGFMYILIIYMIPNIIHDWKPIFISLFLIYGIICLSREIYYSLNLKTMYITKDNLFIKKYLGQDLELVLKDCIIFTRMVTGAVNIAGVSTCEINTINNHSTLYIFLESSSNNIEETNILLKPFIINHLLNCNEKSYNQFKIYYSREDIRYQYNIDYDAIDILRKEKDNGK</sequence>
<dbReference type="RefSeq" id="WP_369607950.1">
    <property type="nucleotide sequence ID" value="NZ_BAAFHN010000106.1"/>
</dbReference>
<dbReference type="Proteomes" id="UP001562457">
    <property type="component" value="Unassembled WGS sequence"/>
</dbReference>
<evidence type="ECO:0000313" key="3">
    <source>
        <dbReference type="Proteomes" id="UP001562457"/>
    </source>
</evidence>
<dbReference type="EMBL" id="BAAFHN010000106">
    <property type="protein sequence ID" value="GAB0174032.1"/>
    <property type="molecule type" value="Genomic_DNA"/>
</dbReference>
<keyword evidence="1" id="KW-0812">Transmembrane</keyword>
<comment type="caution">
    <text evidence="2">The sequence shown here is derived from an EMBL/GenBank/DDBJ whole genome shotgun (WGS) entry which is preliminary data.</text>
</comment>
<gene>
    <name evidence="2" type="ORF">NHP164001_20550</name>
</gene>
<keyword evidence="1" id="KW-0472">Membrane</keyword>
<reference evidence="2 3" key="1">
    <citation type="submission" date="2024-06" db="EMBL/GenBank/DDBJ databases">
        <title>Draft genome sequence of Helicobacter trogontum NHP16-4001.</title>
        <authorList>
            <person name="Rimbara E."/>
            <person name="Suzuki M."/>
        </authorList>
    </citation>
    <scope>NUCLEOTIDE SEQUENCE [LARGE SCALE GENOMIC DNA]</scope>
    <source>
        <strain evidence="2 3">NHP16-4001</strain>
    </source>
</reference>
<feature type="transmembrane region" description="Helical" evidence="1">
    <location>
        <begin position="76"/>
        <end position="94"/>
    </location>
</feature>
<evidence type="ECO:0000313" key="2">
    <source>
        <dbReference type="EMBL" id="GAB0174032.1"/>
    </source>
</evidence>
<protein>
    <recommendedName>
        <fullName evidence="4">DUF304 domain-containing protein</fullName>
    </recommendedName>
</protein>
<keyword evidence="3" id="KW-1185">Reference proteome</keyword>
<proteinExistence type="predicted"/>
<name>A0ABQ0D6Q2_9HELI</name>
<feature type="transmembrane region" description="Helical" evidence="1">
    <location>
        <begin position="41"/>
        <end position="64"/>
    </location>
</feature>
<evidence type="ECO:0000256" key="1">
    <source>
        <dbReference type="SAM" id="Phobius"/>
    </source>
</evidence>
<organism evidence="2 3">
    <name type="scientific">Helicobacter trogontum</name>
    <dbReference type="NCBI Taxonomy" id="50960"/>
    <lineage>
        <taxon>Bacteria</taxon>
        <taxon>Pseudomonadati</taxon>
        <taxon>Campylobacterota</taxon>
        <taxon>Epsilonproteobacteria</taxon>
        <taxon>Campylobacterales</taxon>
        <taxon>Helicobacteraceae</taxon>
        <taxon>Helicobacter</taxon>
    </lineage>
</organism>
<evidence type="ECO:0008006" key="4">
    <source>
        <dbReference type="Google" id="ProtNLM"/>
    </source>
</evidence>
<keyword evidence="1" id="KW-1133">Transmembrane helix</keyword>
<accession>A0ABQ0D6Q2</accession>